<evidence type="ECO:0000313" key="4">
    <source>
        <dbReference type="EMBL" id="GAA0173527.1"/>
    </source>
</evidence>
<dbReference type="SUPFAM" id="SSF52058">
    <property type="entry name" value="L domain-like"/>
    <property type="match status" value="1"/>
</dbReference>
<dbReference type="SMART" id="SM00364">
    <property type="entry name" value="LRR_BAC"/>
    <property type="match status" value="2"/>
</dbReference>
<dbReference type="GO" id="GO:0005737">
    <property type="term" value="C:cytoplasm"/>
    <property type="evidence" value="ECO:0007669"/>
    <property type="project" value="TreeGrafter"/>
</dbReference>
<organism evidence="4 5">
    <name type="scientific">Lithospermum erythrorhizon</name>
    <name type="common">Purple gromwell</name>
    <name type="synonym">Lithospermum officinale var. erythrorhizon</name>
    <dbReference type="NCBI Taxonomy" id="34254"/>
    <lineage>
        <taxon>Eukaryota</taxon>
        <taxon>Viridiplantae</taxon>
        <taxon>Streptophyta</taxon>
        <taxon>Embryophyta</taxon>
        <taxon>Tracheophyta</taxon>
        <taxon>Spermatophyta</taxon>
        <taxon>Magnoliopsida</taxon>
        <taxon>eudicotyledons</taxon>
        <taxon>Gunneridae</taxon>
        <taxon>Pentapetalae</taxon>
        <taxon>asterids</taxon>
        <taxon>lamiids</taxon>
        <taxon>Boraginales</taxon>
        <taxon>Boraginaceae</taxon>
        <taxon>Boraginoideae</taxon>
        <taxon>Lithospermeae</taxon>
        <taxon>Lithospermum</taxon>
    </lineage>
</organism>
<accession>A0AAV3RAY7</accession>
<dbReference type="PANTHER" id="PTHR48051">
    <property type="match status" value="1"/>
</dbReference>
<keyword evidence="1" id="KW-0433">Leucine-rich repeat</keyword>
<protein>
    <submittedName>
        <fullName evidence="4">Scaffold/adaptor protein</fullName>
    </submittedName>
</protein>
<keyword evidence="2" id="KW-0677">Repeat</keyword>
<dbReference type="InterPro" id="IPR001611">
    <property type="entry name" value="Leu-rich_rpt"/>
</dbReference>
<reference evidence="4 5" key="1">
    <citation type="submission" date="2024-01" db="EMBL/GenBank/DDBJ databases">
        <title>The complete chloroplast genome sequence of Lithospermum erythrorhizon: insights into the phylogenetic relationship among Boraginaceae species and the maternal lineages of purple gromwells.</title>
        <authorList>
            <person name="Okada T."/>
            <person name="Watanabe K."/>
        </authorList>
    </citation>
    <scope>NUCLEOTIDE SEQUENCE [LARGE SCALE GENOMIC DNA]</scope>
</reference>
<evidence type="ECO:0000256" key="2">
    <source>
        <dbReference type="ARBA" id="ARBA00022737"/>
    </source>
</evidence>
<proteinExistence type="predicted"/>
<dbReference type="InterPro" id="IPR032675">
    <property type="entry name" value="LRR_dom_sf"/>
</dbReference>
<evidence type="ECO:0000256" key="1">
    <source>
        <dbReference type="ARBA" id="ARBA00022614"/>
    </source>
</evidence>
<dbReference type="SMART" id="SM00369">
    <property type="entry name" value="LRR_TYP"/>
    <property type="match status" value="3"/>
</dbReference>
<dbReference type="Proteomes" id="UP001454036">
    <property type="component" value="Unassembled WGS sequence"/>
</dbReference>
<dbReference type="Gene3D" id="3.80.10.10">
    <property type="entry name" value="Ribonuclease Inhibitor"/>
    <property type="match status" value="1"/>
</dbReference>
<dbReference type="PRINTS" id="PR00019">
    <property type="entry name" value="LEURICHRPT"/>
</dbReference>
<dbReference type="GO" id="GO:0051707">
    <property type="term" value="P:response to other organism"/>
    <property type="evidence" value="ECO:0007669"/>
    <property type="project" value="UniProtKB-ARBA"/>
</dbReference>
<dbReference type="InterPro" id="IPR050216">
    <property type="entry name" value="LRR_domain-containing"/>
</dbReference>
<dbReference type="InterPro" id="IPR003591">
    <property type="entry name" value="Leu-rich_rpt_typical-subtyp"/>
</dbReference>
<comment type="caution">
    <text evidence="4">The sequence shown here is derived from an EMBL/GenBank/DDBJ whole genome shotgun (WGS) entry which is preliminary data.</text>
</comment>
<dbReference type="PANTHER" id="PTHR48051:SF1">
    <property type="entry name" value="RAS SUPPRESSOR PROTEIN 1"/>
    <property type="match status" value="1"/>
</dbReference>
<evidence type="ECO:0000256" key="3">
    <source>
        <dbReference type="SAM" id="MobiDB-lite"/>
    </source>
</evidence>
<dbReference type="PROSITE" id="PS51450">
    <property type="entry name" value="LRR"/>
    <property type="match status" value="2"/>
</dbReference>
<evidence type="ECO:0000313" key="5">
    <source>
        <dbReference type="Proteomes" id="UP001454036"/>
    </source>
</evidence>
<feature type="region of interest" description="Disordered" evidence="3">
    <location>
        <begin position="1"/>
        <end position="40"/>
    </location>
</feature>
<sequence length="151" mass="17118">MQMYQEHQQTMKIDTLKNNSRRQQQDYYSNNNQKRKSSSYNCSQIQEEKLEVVDLSGLSLESLVRPSLNLGSICKLDLSNNNLQSIPESLIARLLNVVVLDVKSNQLKTLPNSIGCLSKLKILNVSGNHIQSLPKTIENCRLISLSNSNWV</sequence>
<dbReference type="AlphaFoldDB" id="A0AAV3RAY7"/>
<gene>
    <name evidence="4" type="ORF">LIER_27123</name>
</gene>
<dbReference type="Pfam" id="PF13855">
    <property type="entry name" value="LRR_8"/>
    <property type="match status" value="1"/>
</dbReference>
<dbReference type="EMBL" id="BAABME010008644">
    <property type="protein sequence ID" value="GAA0173527.1"/>
    <property type="molecule type" value="Genomic_DNA"/>
</dbReference>
<name>A0AAV3RAY7_LITER</name>
<dbReference type="GO" id="GO:0006952">
    <property type="term" value="P:defense response"/>
    <property type="evidence" value="ECO:0007669"/>
    <property type="project" value="UniProtKB-ARBA"/>
</dbReference>
<keyword evidence="5" id="KW-1185">Reference proteome</keyword>